<protein>
    <recommendedName>
        <fullName evidence="6">RING-type domain-containing protein</fullName>
    </recommendedName>
</protein>
<dbReference type="InterPro" id="IPR013083">
    <property type="entry name" value="Znf_RING/FYVE/PHD"/>
</dbReference>
<feature type="compositionally biased region" description="Low complexity" evidence="5">
    <location>
        <begin position="117"/>
        <end position="131"/>
    </location>
</feature>
<dbReference type="AlphaFoldDB" id="A0A803T4U3"/>
<dbReference type="PROSITE" id="PS50089">
    <property type="entry name" value="ZF_RING_2"/>
    <property type="match status" value="1"/>
</dbReference>
<evidence type="ECO:0000256" key="2">
    <source>
        <dbReference type="ARBA" id="ARBA00022771"/>
    </source>
</evidence>
<dbReference type="PANTHER" id="PTHR22791">
    <property type="entry name" value="RING-TYPE DOMAIN-CONTAINING PROTEIN"/>
    <property type="match status" value="1"/>
</dbReference>
<dbReference type="InterPro" id="IPR051435">
    <property type="entry name" value="RING_finger_E3_ubiq-ligases"/>
</dbReference>
<organism evidence="7 8">
    <name type="scientific">Anolis carolinensis</name>
    <name type="common">Green anole</name>
    <name type="synonym">American chameleon</name>
    <dbReference type="NCBI Taxonomy" id="28377"/>
    <lineage>
        <taxon>Eukaryota</taxon>
        <taxon>Metazoa</taxon>
        <taxon>Chordata</taxon>
        <taxon>Craniata</taxon>
        <taxon>Vertebrata</taxon>
        <taxon>Euteleostomi</taxon>
        <taxon>Lepidosauria</taxon>
        <taxon>Squamata</taxon>
        <taxon>Bifurcata</taxon>
        <taxon>Unidentata</taxon>
        <taxon>Episquamata</taxon>
        <taxon>Toxicofera</taxon>
        <taxon>Iguania</taxon>
        <taxon>Dactyloidae</taxon>
        <taxon>Anolis</taxon>
    </lineage>
</organism>
<feature type="domain" description="RING-type" evidence="6">
    <location>
        <begin position="15"/>
        <end position="63"/>
    </location>
</feature>
<feature type="region of interest" description="Disordered" evidence="5">
    <location>
        <begin position="108"/>
        <end position="131"/>
    </location>
</feature>
<keyword evidence="8" id="KW-1185">Reference proteome</keyword>
<keyword evidence="2 4" id="KW-0863">Zinc-finger</keyword>
<dbReference type="SMART" id="SM00184">
    <property type="entry name" value="RING"/>
    <property type="match status" value="1"/>
</dbReference>
<dbReference type="GO" id="GO:0008270">
    <property type="term" value="F:zinc ion binding"/>
    <property type="evidence" value="ECO:0007669"/>
    <property type="project" value="UniProtKB-KW"/>
</dbReference>
<accession>A0A803T4U3</accession>
<dbReference type="PANTHER" id="PTHR22791:SF17">
    <property type="entry name" value="RING-TYPE DOMAIN-CONTAINING PROTEIN"/>
    <property type="match status" value="1"/>
</dbReference>
<reference evidence="7" key="2">
    <citation type="submission" date="2025-08" db="UniProtKB">
        <authorList>
            <consortium name="Ensembl"/>
        </authorList>
    </citation>
    <scope>IDENTIFICATION</scope>
</reference>
<dbReference type="GeneTree" id="ENSGT00940000175758"/>
<dbReference type="Pfam" id="PF13445">
    <property type="entry name" value="zf-RING_UBOX"/>
    <property type="match status" value="1"/>
</dbReference>
<evidence type="ECO:0000313" key="7">
    <source>
        <dbReference type="Ensembl" id="ENSACAP00000030233.1"/>
    </source>
</evidence>
<evidence type="ECO:0000256" key="5">
    <source>
        <dbReference type="SAM" id="MobiDB-lite"/>
    </source>
</evidence>
<dbReference type="Gene3D" id="3.30.40.10">
    <property type="entry name" value="Zinc/RING finger domain, C3HC4 (zinc finger)"/>
    <property type="match status" value="1"/>
</dbReference>
<dbReference type="Ensembl" id="ENSACAT00000045628.1">
    <property type="protein sequence ID" value="ENSACAP00000030233.1"/>
    <property type="gene ID" value="ENSACAG00000043884.1"/>
</dbReference>
<sequence length="171" mass="18550">LPSPGSPLSAEESECRICYNRFDLERHAPKMLGCLHTFCRGSSWASSSSSAPRAPFLACPVCRALTALPAGRVQNLPVNTGLVEAILLQLRGWEPLLRDLRPQRLLWPQPGSPSPPASSASSASPSPSLSPSGVVLETRHMRFIQCSLTTSQFAFCGFAVLRFSINFKIIL</sequence>
<dbReference type="InParanoid" id="A0A803T4U3"/>
<keyword evidence="1" id="KW-0479">Metal-binding</keyword>
<evidence type="ECO:0000259" key="6">
    <source>
        <dbReference type="PROSITE" id="PS50089"/>
    </source>
</evidence>
<dbReference type="SUPFAM" id="SSF57850">
    <property type="entry name" value="RING/U-box"/>
    <property type="match status" value="1"/>
</dbReference>
<reference evidence="7" key="3">
    <citation type="submission" date="2025-09" db="UniProtKB">
        <authorList>
            <consortium name="Ensembl"/>
        </authorList>
    </citation>
    <scope>IDENTIFICATION</scope>
</reference>
<evidence type="ECO:0000256" key="3">
    <source>
        <dbReference type="ARBA" id="ARBA00022833"/>
    </source>
</evidence>
<reference evidence="7" key="1">
    <citation type="submission" date="2009-12" db="EMBL/GenBank/DDBJ databases">
        <title>The Genome Sequence of Anolis carolinensis (Green Anole Lizard).</title>
        <authorList>
            <consortium name="The Genome Sequencing Platform"/>
            <person name="Di Palma F."/>
            <person name="Alfoldi J."/>
            <person name="Heiman D."/>
            <person name="Young S."/>
            <person name="Grabherr M."/>
            <person name="Johnson J."/>
            <person name="Lander E.S."/>
            <person name="Lindblad-Toh K."/>
        </authorList>
    </citation>
    <scope>NUCLEOTIDE SEQUENCE [LARGE SCALE GENOMIC DNA]</scope>
    <source>
        <strain evidence="7">JBL SC #1</strain>
    </source>
</reference>
<proteinExistence type="predicted"/>
<dbReference type="InterPro" id="IPR001841">
    <property type="entry name" value="Znf_RING"/>
</dbReference>
<name>A0A803T4U3_ANOCA</name>
<dbReference type="InterPro" id="IPR027370">
    <property type="entry name" value="Znf-RING_euk"/>
</dbReference>
<evidence type="ECO:0000313" key="8">
    <source>
        <dbReference type="Proteomes" id="UP000001646"/>
    </source>
</evidence>
<evidence type="ECO:0000256" key="1">
    <source>
        <dbReference type="ARBA" id="ARBA00022723"/>
    </source>
</evidence>
<keyword evidence="3" id="KW-0862">Zinc</keyword>
<dbReference type="Proteomes" id="UP000001646">
    <property type="component" value="Unplaced"/>
</dbReference>
<evidence type="ECO:0000256" key="4">
    <source>
        <dbReference type="PROSITE-ProRule" id="PRU00175"/>
    </source>
</evidence>